<comment type="caution">
    <text evidence="2">The sequence shown here is derived from an EMBL/GenBank/DDBJ whole genome shotgun (WGS) entry which is preliminary data.</text>
</comment>
<feature type="compositionally biased region" description="Basic and acidic residues" evidence="1">
    <location>
        <begin position="40"/>
        <end position="50"/>
    </location>
</feature>
<evidence type="ECO:0000313" key="3">
    <source>
        <dbReference type="Proteomes" id="UP000613160"/>
    </source>
</evidence>
<organism evidence="2 3">
    <name type="scientific">Aureimonas glaciei</name>
    <dbReference type="NCBI Taxonomy" id="1776957"/>
    <lineage>
        <taxon>Bacteria</taxon>
        <taxon>Pseudomonadati</taxon>
        <taxon>Pseudomonadota</taxon>
        <taxon>Alphaproteobacteria</taxon>
        <taxon>Hyphomicrobiales</taxon>
        <taxon>Aurantimonadaceae</taxon>
        <taxon>Aureimonas</taxon>
    </lineage>
</organism>
<reference evidence="2" key="1">
    <citation type="journal article" date="2014" name="Int. J. Syst. Evol. Microbiol.">
        <title>Complete genome sequence of Corynebacterium casei LMG S-19264T (=DSM 44701T), isolated from a smear-ripened cheese.</title>
        <authorList>
            <consortium name="US DOE Joint Genome Institute (JGI-PGF)"/>
            <person name="Walter F."/>
            <person name="Albersmeier A."/>
            <person name="Kalinowski J."/>
            <person name="Ruckert C."/>
        </authorList>
    </citation>
    <scope>NUCLEOTIDE SEQUENCE</scope>
    <source>
        <strain evidence="2">CGMCC 1.15493</strain>
    </source>
</reference>
<dbReference type="Proteomes" id="UP000613160">
    <property type="component" value="Unassembled WGS sequence"/>
</dbReference>
<keyword evidence="3" id="KW-1185">Reference proteome</keyword>
<gene>
    <name evidence="2" type="ORF">GCM10011335_50870</name>
</gene>
<reference evidence="2" key="2">
    <citation type="submission" date="2020-09" db="EMBL/GenBank/DDBJ databases">
        <authorList>
            <person name="Sun Q."/>
            <person name="Zhou Y."/>
        </authorList>
    </citation>
    <scope>NUCLEOTIDE SEQUENCE</scope>
    <source>
        <strain evidence="2">CGMCC 1.15493</strain>
    </source>
</reference>
<sequence>MLLASFGPATAIGDFGPDTCAEGFVWREAGPNDHVCVSPETRDQARRDNAEAASRVQPGGGAWGPDTCKQGYVWREAFGPADHVCVAVETRTTARNDNRQAGERKKYPICQTYARDAIQTAAAAVTFNCMFSGPRWDATYDQHFHWCLDNGNRAISREIQGRGTELVMCQQNYTVR</sequence>
<name>A0A916YEZ0_9HYPH</name>
<dbReference type="AlphaFoldDB" id="A0A916YEZ0"/>
<evidence type="ECO:0000313" key="2">
    <source>
        <dbReference type="EMBL" id="GGD41994.1"/>
    </source>
</evidence>
<accession>A0A916YEZ0</accession>
<feature type="region of interest" description="Disordered" evidence="1">
    <location>
        <begin position="35"/>
        <end position="62"/>
    </location>
</feature>
<protein>
    <submittedName>
        <fullName evidence="2">Uncharacterized protein</fullName>
    </submittedName>
</protein>
<dbReference type="EMBL" id="BMJJ01000019">
    <property type="protein sequence ID" value="GGD41994.1"/>
    <property type="molecule type" value="Genomic_DNA"/>
</dbReference>
<evidence type="ECO:0000256" key="1">
    <source>
        <dbReference type="SAM" id="MobiDB-lite"/>
    </source>
</evidence>
<proteinExistence type="predicted"/>